<evidence type="ECO:0000259" key="2">
    <source>
        <dbReference type="Pfam" id="PF13456"/>
    </source>
</evidence>
<dbReference type="InterPro" id="IPR036397">
    <property type="entry name" value="RNaseH_sf"/>
</dbReference>
<dbReference type="AlphaFoldDB" id="A0A328DJ75"/>
<evidence type="ECO:0000313" key="4">
    <source>
        <dbReference type="EMBL" id="RAL45280.1"/>
    </source>
</evidence>
<dbReference type="PANTHER" id="PTHR35218:SF9">
    <property type="entry name" value="ENDONUCLEASE_EXONUCLEASE_PHOSPHATASE DOMAIN-CONTAINING PROTEIN"/>
    <property type="match status" value="1"/>
</dbReference>
<gene>
    <name evidence="4" type="ORF">DM860_014690</name>
</gene>
<dbReference type="GO" id="GO:0003676">
    <property type="term" value="F:nucleic acid binding"/>
    <property type="evidence" value="ECO:0007669"/>
    <property type="project" value="InterPro"/>
</dbReference>
<comment type="caution">
    <text evidence="4">The sequence shown here is derived from an EMBL/GenBank/DDBJ whole genome shotgun (WGS) entry which is preliminary data.</text>
</comment>
<dbReference type="InterPro" id="IPR044730">
    <property type="entry name" value="RNase_H-like_dom_plant"/>
</dbReference>
<evidence type="ECO:0000259" key="3">
    <source>
        <dbReference type="Pfam" id="PF13966"/>
    </source>
</evidence>
<feature type="domain" description="Reverse transcriptase zinc-binding" evidence="3">
    <location>
        <begin position="533"/>
        <end position="618"/>
    </location>
</feature>
<dbReference type="PANTHER" id="PTHR35218">
    <property type="entry name" value="RNASE H DOMAIN-CONTAINING PROTEIN"/>
    <property type="match status" value="1"/>
</dbReference>
<evidence type="ECO:0008006" key="6">
    <source>
        <dbReference type="Google" id="ProtNLM"/>
    </source>
</evidence>
<evidence type="ECO:0000313" key="5">
    <source>
        <dbReference type="Proteomes" id="UP000249390"/>
    </source>
</evidence>
<keyword evidence="5" id="KW-1185">Reference proteome</keyword>
<evidence type="ECO:0000256" key="1">
    <source>
        <dbReference type="SAM" id="MobiDB-lite"/>
    </source>
</evidence>
<dbReference type="Pfam" id="PF13456">
    <property type="entry name" value="RVT_3"/>
    <property type="match status" value="1"/>
</dbReference>
<dbReference type="SUPFAM" id="SSF56219">
    <property type="entry name" value="DNase I-like"/>
    <property type="match status" value="1"/>
</dbReference>
<dbReference type="Gene3D" id="3.30.420.10">
    <property type="entry name" value="Ribonuclease H-like superfamily/Ribonuclease H"/>
    <property type="match status" value="1"/>
</dbReference>
<feature type="domain" description="RNase H type-1" evidence="2">
    <location>
        <begin position="731"/>
        <end position="810"/>
    </location>
</feature>
<accession>A0A328DJ75</accession>
<dbReference type="EMBL" id="NQVE01000135">
    <property type="protein sequence ID" value="RAL45280.1"/>
    <property type="molecule type" value="Genomic_DNA"/>
</dbReference>
<dbReference type="Pfam" id="PF13966">
    <property type="entry name" value="zf-RVT"/>
    <property type="match status" value="1"/>
</dbReference>
<feature type="compositionally biased region" description="Polar residues" evidence="1">
    <location>
        <begin position="64"/>
        <end position="76"/>
    </location>
</feature>
<proteinExistence type="predicted"/>
<sequence length="887" mass="101512">MGPGWWPRVKGVVSTITREEEIKGKLNMERNPNNPGSVPGYQQDRGTRFQVLTENNFHMEIQNLDNVELTSENRQPVSRDAYESTPGRNQSQGNRGKRPAVQVNERQIEGNNNHGKHKERQAHPGKSRDREEGSESGISRNRAAESEEHVVVQGNKQGVMNVQRIPNDSFGNNIEDAVQVIMNEEHHNDPPSNEESKAEQTCVDPQSDLNVAGAASKGFLRAAKWFIQSNKPDIFCLLETKTSGTNANKVCQSLGFDNWTRIEAVGFSGGIWTLWNNSVEVTISATNPQFMVMEVRLDSRNKFSLAVVYASPTRHLRTKLWCALRRDKVMHRDEVSNPDQFDYHRCSNFNEWIFDEGLLDMGFSGQCFTWKRGNEGTTFKGARLDRALCSIDWLDKNIDTDVRHLTAINSDHCPLLLSFGNIKTTRRIGFKYQVMPLIEAGILCRVHNGQMTRFWLDTWIGEKPLCDLVQEFGSGHDPHATVAELWNGSRGWSWEKIPNLPPNIISFMQCWVMELDTNTPDEFYWKHDPTGKFSIKSAYNLTRGFANNVQEEVWSMIWKIKVPSKMKLLFWTICHEKVMGNAERKKRRLTSDSSCPLCGNDETTSHIFKTCPKARQIWNFIDNGGMGCNGDHTEMRRWVGDNLRRKRGSHDNNNWAATFAVTCWWIWRWRNNVAFGGDDLDTQYKVAWIKGSIAEIERAFDKNQVSTPSLMNTRDPLLKWNPAVDHEFTLNVDGSNKVMANRAGCSGVIRNNRGEWLGGFSYRTRPNNIEEIEAKAIEKGIQWAWGRGVRDLEVQCDAREVVNWIITSTNRESFFIADRFRRSSFFLPTNFARNCRRSPSSSPQIDFAFRSSPSTQLPTRPDPPLFSSDRRLFYRLYPILGTAGCMV</sequence>
<dbReference type="GO" id="GO:0004523">
    <property type="term" value="F:RNA-DNA hybrid ribonuclease activity"/>
    <property type="evidence" value="ECO:0007669"/>
    <property type="project" value="InterPro"/>
</dbReference>
<dbReference type="CDD" id="cd06222">
    <property type="entry name" value="RNase_H_like"/>
    <property type="match status" value="1"/>
</dbReference>
<protein>
    <recommendedName>
        <fullName evidence="6">RNase H type-1 domain-containing protein</fullName>
    </recommendedName>
</protein>
<dbReference type="InterPro" id="IPR012337">
    <property type="entry name" value="RNaseH-like_sf"/>
</dbReference>
<reference evidence="4 5" key="1">
    <citation type="submission" date="2018-06" db="EMBL/GenBank/DDBJ databases">
        <title>The Genome of Cuscuta australis (Dodder) Provides Insight into the Evolution of Plant Parasitism.</title>
        <authorList>
            <person name="Liu H."/>
        </authorList>
    </citation>
    <scope>NUCLEOTIDE SEQUENCE [LARGE SCALE GENOMIC DNA]</scope>
    <source>
        <strain evidence="5">cv. Yunnan</strain>
        <tissue evidence="4">Vines</tissue>
    </source>
</reference>
<name>A0A328DJ75_9ASTE</name>
<organism evidence="4 5">
    <name type="scientific">Cuscuta australis</name>
    <dbReference type="NCBI Taxonomy" id="267555"/>
    <lineage>
        <taxon>Eukaryota</taxon>
        <taxon>Viridiplantae</taxon>
        <taxon>Streptophyta</taxon>
        <taxon>Embryophyta</taxon>
        <taxon>Tracheophyta</taxon>
        <taxon>Spermatophyta</taxon>
        <taxon>Magnoliopsida</taxon>
        <taxon>eudicotyledons</taxon>
        <taxon>Gunneridae</taxon>
        <taxon>Pentapetalae</taxon>
        <taxon>asterids</taxon>
        <taxon>lamiids</taxon>
        <taxon>Solanales</taxon>
        <taxon>Convolvulaceae</taxon>
        <taxon>Cuscuteae</taxon>
        <taxon>Cuscuta</taxon>
        <taxon>Cuscuta subgen. Grammica</taxon>
        <taxon>Cuscuta sect. Cleistogrammica</taxon>
    </lineage>
</organism>
<dbReference type="Proteomes" id="UP000249390">
    <property type="component" value="Unassembled WGS sequence"/>
</dbReference>
<feature type="compositionally biased region" description="Basic residues" evidence="1">
    <location>
        <begin position="114"/>
        <end position="125"/>
    </location>
</feature>
<feature type="region of interest" description="Disordered" evidence="1">
    <location>
        <begin position="64"/>
        <end position="152"/>
    </location>
</feature>
<dbReference type="InterPro" id="IPR002156">
    <property type="entry name" value="RNaseH_domain"/>
</dbReference>
<dbReference type="InterPro" id="IPR026960">
    <property type="entry name" value="RVT-Znf"/>
</dbReference>
<dbReference type="SUPFAM" id="SSF53098">
    <property type="entry name" value="Ribonuclease H-like"/>
    <property type="match status" value="1"/>
</dbReference>
<dbReference type="Gene3D" id="3.60.10.10">
    <property type="entry name" value="Endonuclease/exonuclease/phosphatase"/>
    <property type="match status" value="1"/>
</dbReference>
<dbReference type="InterPro" id="IPR036691">
    <property type="entry name" value="Endo/exonu/phosph_ase_sf"/>
</dbReference>